<name>A0A2X3F262_KLEPN</name>
<dbReference type="PROSITE" id="PS51102">
    <property type="entry name" value="PTS_EIIB_TYPE_5"/>
    <property type="match status" value="1"/>
</dbReference>
<dbReference type="Proteomes" id="UP000251721">
    <property type="component" value="Unassembled WGS sequence"/>
</dbReference>
<dbReference type="SUPFAM" id="SSF142764">
    <property type="entry name" value="YgbK-like"/>
    <property type="match status" value="1"/>
</dbReference>
<keyword evidence="2 6" id="KW-0560">Oxidoreductase</keyword>
<dbReference type="GO" id="GO:0016020">
    <property type="term" value="C:membrane"/>
    <property type="evidence" value="ECO:0007669"/>
    <property type="project" value="InterPro"/>
</dbReference>
<dbReference type="AlphaFoldDB" id="A0A2X3F262"/>
<keyword evidence="3" id="KW-0520">NAD</keyword>
<dbReference type="GO" id="GO:0008982">
    <property type="term" value="F:protein-N(PI)-phosphohistidine-sugar phosphotransferase activity"/>
    <property type="evidence" value="ECO:0007669"/>
    <property type="project" value="InterPro"/>
</dbReference>
<dbReference type="EMBL" id="UAWQ01000015">
    <property type="protein sequence ID" value="SQC43766.1"/>
    <property type="molecule type" value="Genomic_DNA"/>
</dbReference>
<protein>
    <submittedName>
        <fullName evidence="6">4-hydroxythreonine-4-phosphate dehydrogenase</fullName>
        <ecNumber evidence="6">1.1.1.262</ecNumber>
    </submittedName>
</protein>
<evidence type="ECO:0000256" key="1">
    <source>
        <dbReference type="ARBA" id="ARBA00022723"/>
    </source>
</evidence>
<dbReference type="GO" id="GO:0051287">
    <property type="term" value="F:NAD binding"/>
    <property type="evidence" value="ECO:0007669"/>
    <property type="project" value="InterPro"/>
</dbReference>
<dbReference type="EC" id="1.1.1.262" evidence="6"/>
<dbReference type="Pfam" id="PF07005">
    <property type="entry name" value="SBD_N"/>
    <property type="match status" value="1"/>
</dbReference>
<dbReference type="Pfam" id="PF03612">
    <property type="entry name" value="EIIBC-GUT_N"/>
    <property type="match status" value="1"/>
</dbReference>
<dbReference type="Pfam" id="PF04166">
    <property type="entry name" value="PdxA"/>
    <property type="match status" value="1"/>
</dbReference>
<evidence type="ECO:0000259" key="5">
    <source>
        <dbReference type="PROSITE" id="PS51102"/>
    </source>
</evidence>
<dbReference type="Gene3D" id="3.40.718.10">
    <property type="entry name" value="Isopropylmalate Dehydrogenase"/>
    <property type="match status" value="1"/>
</dbReference>
<evidence type="ECO:0000313" key="7">
    <source>
        <dbReference type="Proteomes" id="UP000251721"/>
    </source>
</evidence>
<dbReference type="PANTHER" id="PTHR30004">
    <property type="entry name" value="4-HYDROXYTHREONINE-4-PHOSPHATE DEHYDROGENASE"/>
    <property type="match status" value="1"/>
</dbReference>
<proteinExistence type="predicted"/>
<keyword evidence="1" id="KW-0479">Metal-binding</keyword>
<dbReference type="SUPFAM" id="SSF53659">
    <property type="entry name" value="Isocitrate/Isopropylmalate dehydrogenase-like"/>
    <property type="match status" value="1"/>
</dbReference>
<dbReference type="InterPro" id="IPR010737">
    <property type="entry name" value="4-carb_acid_sugar_kinase_N"/>
</dbReference>
<dbReference type="InterPro" id="IPR011618">
    <property type="entry name" value="PTS_EIIBC_GUT_N"/>
</dbReference>
<feature type="modified residue" description="Phosphocysteine; by EIIA" evidence="4">
    <location>
        <position position="344"/>
    </location>
</feature>
<reference evidence="6 7" key="1">
    <citation type="submission" date="2018-06" db="EMBL/GenBank/DDBJ databases">
        <authorList>
            <consortium name="Pathogen Informatics"/>
            <person name="Doyle S."/>
        </authorList>
    </citation>
    <scope>NUCLEOTIDE SEQUENCE [LARGE SCALE GENOMIC DNA]</scope>
    <source>
        <strain evidence="6 7">NCTC13465</strain>
    </source>
</reference>
<evidence type="ECO:0000256" key="2">
    <source>
        <dbReference type="ARBA" id="ARBA00023002"/>
    </source>
</evidence>
<dbReference type="GO" id="GO:0046872">
    <property type="term" value="F:metal ion binding"/>
    <property type="evidence" value="ECO:0007669"/>
    <property type="project" value="UniProtKB-KW"/>
</dbReference>
<dbReference type="InterPro" id="IPR037051">
    <property type="entry name" value="4-carb_acid_sugar_kinase_N_sf"/>
</dbReference>
<dbReference type="InterPro" id="IPR005255">
    <property type="entry name" value="PdxA_fam"/>
</dbReference>
<gene>
    <name evidence="6" type="primary">pdxA2</name>
    <name evidence="6" type="ORF">NCTC13465_02251</name>
</gene>
<dbReference type="GO" id="GO:0050570">
    <property type="term" value="F:4-hydroxythreonine-4-phosphate dehydrogenase activity"/>
    <property type="evidence" value="ECO:0007669"/>
    <property type="project" value="UniProtKB-EC"/>
</dbReference>
<feature type="domain" description="PTS EIIB type-5" evidence="5">
    <location>
        <begin position="273"/>
        <end position="486"/>
    </location>
</feature>
<accession>A0A2X3F262</accession>
<dbReference type="GO" id="GO:0009401">
    <property type="term" value="P:phosphoenolpyruvate-dependent sugar phosphotransferase system"/>
    <property type="evidence" value="ECO:0007669"/>
    <property type="project" value="InterPro"/>
</dbReference>
<evidence type="ECO:0000256" key="3">
    <source>
        <dbReference type="ARBA" id="ARBA00023027"/>
    </source>
</evidence>
<dbReference type="PANTHER" id="PTHR30004:SF6">
    <property type="entry name" value="D-THREONATE 4-PHOSPHATE DEHYDROGENASE"/>
    <property type="match status" value="1"/>
</dbReference>
<organism evidence="6 7">
    <name type="scientific">Klebsiella pneumoniae</name>
    <dbReference type="NCBI Taxonomy" id="573"/>
    <lineage>
        <taxon>Bacteria</taxon>
        <taxon>Pseudomonadati</taxon>
        <taxon>Pseudomonadota</taxon>
        <taxon>Gammaproteobacteria</taxon>
        <taxon>Enterobacterales</taxon>
        <taxon>Enterobacteriaceae</taxon>
        <taxon>Klebsiella/Raoultella group</taxon>
        <taxon>Klebsiella</taxon>
        <taxon>Klebsiella pneumoniae complex</taxon>
    </lineage>
</organism>
<evidence type="ECO:0000256" key="4">
    <source>
        <dbReference type="PROSITE-ProRule" id="PRU00425"/>
    </source>
</evidence>
<evidence type="ECO:0000313" key="6">
    <source>
        <dbReference type="EMBL" id="SQC43766.1"/>
    </source>
</evidence>
<sequence length="527" mass="56608">MDVLETGDYDCDSIEWGKVQKLAGQMSLDYVMKSIELGKAGLIDVVSTAPIHKEAIKLAGCKLPGHTEIYQVETQSDYGLTMFHVHNLRVFFVSRHMALKAACDYANKARVLACVQQIHHEFTALNIKNPRIAVAALNPHGSDNGLFGHEEADNLIPAVKAAQEMGINAIGPVPADSVFHLGKQGRYDAILSLYHDQGHIACKTLDFERSITITFGLPFMRSSVDHGTAFDIAGTGKAGTVSMLESTLGGGPLLENEASIIAEVHANHEDREMEKHLLISKGCKGWGGPLTITPGQGKKIAYITGGIRPPVVDRLSELTGWPSIDVFKNGEPPAEEIGLMVIDCGGTLRCGLYPKRGIPTINLHPTGKSGPLAEFIHEGIYVSGVTPACIEMVWPQGEGGKLGIVADDLTGATTVGVLLARSGLKTAAFFDTESFARNEVEYPAMVVSSDSRPLPKAEAQHKVSAAVKQLQARGAHYFTKRIDTTLRGGIGFEIDAMLEQLPQETVAVVVPAMPQSRRILVGGYSGD</sequence>
<dbReference type="Gene3D" id="3.40.50.10840">
    <property type="entry name" value="Putative sugar-binding, N-terminal domain"/>
    <property type="match status" value="1"/>
</dbReference>